<comment type="similarity">
    <text evidence="2">Belongs to the galactose-3-O-sulfotransferase family.</text>
</comment>
<dbReference type="EMBL" id="AP028921">
    <property type="protein sequence ID" value="BET01725.1"/>
    <property type="molecule type" value="Genomic_DNA"/>
</dbReference>
<dbReference type="PANTHER" id="PTHR14647">
    <property type="entry name" value="GALACTOSE-3-O-SULFOTRANSFERASE"/>
    <property type="match status" value="1"/>
</dbReference>
<evidence type="ECO:0000256" key="9">
    <source>
        <dbReference type="ARBA" id="ARBA00023180"/>
    </source>
</evidence>
<evidence type="ECO:0000256" key="8">
    <source>
        <dbReference type="ARBA" id="ARBA00023136"/>
    </source>
</evidence>
<keyword evidence="6" id="KW-1133">Transmembrane helix</keyword>
<evidence type="ECO:0000256" key="2">
    <source>
        <dbReference type="ARBA" id="ARBA00008124"/>
    </source>
</evidence>
<keyword evidence="5" id="KW-0735">Signal-anchor</keyword>
<keyword evidence="9" id="KW-0325">Glycoprotein</keyword>
<keyword evidence="8" id="KW-0472">Membrane</keyword>
<name>A0ABN7BBF5_9HEMI</name>
<evidence type="ECO:0000256" key="3">
    <source>
        <dbReference type="ARBA" id="ARBA00022679"/>
    </source>
</evidence>
<organism evidence="11 12">
    <name type="scientific">Nesidiocoris tenuis</name>
    <dbReference type="NCBI Taxonomy" id="355587"/>
    <lineage>
        <taxon>Eukaryota</taxon>
        <taxon>Metazoa</taxon>
        <taxon>Ecdysozoa</taxon>
        <taxon>Arthropoda</taxon>
        <taxon>Hexapoda</taxon>
        <taxon>Insecta</taxon>
        <taxon>Pterygota</taxon>
        <taxon>Neoptera</taxon>
        <taxon>Paraneoptera</taxon>
        <taxon>Hemiptera</taxon>
        <taxon>Heteroptera</taxon>
        <taxon>Panheteroptera</taxon>
        <taxon>Cimicomorpha</taxon>
        <taxon>Miridae</taxon>
        <taxon>Dicyphina</taxon>
        <taxon>Nesidiocoris</taxon>
    </lineage>
</organism>
<proteinExistence type="inferred from homology"/>
<dbReference type="InterPro" id="IPR027417">
    <property type="entry name" value="P-loop_NTPase"/>
</dbReference>
<evidence type="ECO:0000313" key="12">
    <source>
        <dbReference type="Proteomes" id="UP001307889"/>
    </source>
</evidence>
<evidence type="ECO:0000256" key="1">
    <source>
        <dbReference type="ARBA" id="ARBA00004323"/>
    </source>
</evidence>
<keyword evidence="4" id="KW-0812">Transmembrane</keyword>
<dbReference type="Proteomes" id="UP001307889">
    <property type="component" value="Chromosome 13"/>
</dbReference>
<feature type="signal peptide" evidence="10">
    <location>
        <begin position="1"/>
        <end position="30"/>
    </location>
</feature>
<gene>
    <name evidence="11" type="ORF">NTJ_14541</name>
</gene>
<feature type="chain" id="PRO_5045901304" evidence="10">
    <location>
        <begin position="31"/>
        <end position="386"/>
    </location>
</feature>
<protein>
    <submittedName>
        <fullName evidence="11">Galactose-3-O-sulfotransferase</fullName>
    </submittedName>
</protein>
<comment type="subcellular location">
    <subcellularLocation>
        <location evidence="1">Golgi apparatus membrane</location>
        <topology evidence="1">Single-pass type II membrane protein</topology>
    </subcellularLocation>
</comment>
<evidence type="ECO:0000313" key="11">
    <source>
        <dbReference type="EMBL" id="BET01725.1"/>
    </source>
</evidence>
<dbReference type="PANTHER" id="PTHR14647:SF87">
    <property type="entry name" value="PUTATIVE-RELATED"/>
    <property type="match status" value="1"/>
</dbReference>
<reference evidence="11 12" key="1">
    <citation type="submission" date="2023-09" db="EMBL/GenBank/DDBJ databases">
        <title>Nesidiocoris tenuis whole genome shotgun sequence.</title>
        <authorList>
            <person name="Shibata T."/>
            <person name="Shimoda M."/>
            <person name="Kobayashi T."/>
            <person name="Uehara T."/>
        </authorList>
    </citation>
    <scope>NUCLEOTIDE SEQUENCE [LARGE SCALE GENOMIC DNA]</scope>
    <source>
        <strain evidence="11 12">Japan</strain>
    </source>
</reference>
<keyword evidence="3" id="KW-0808">Transferase</keyword>
<evidence type="ECO:0000256" key="4">
    <source>
        <dbReference type="ARBA" id="ARBA00022692"/>
    </source>
</evidence>
<evidence type="ECO:0000256" key="7">
    <source>
        <dbReference type="ARBA" id="ARBA00023034"/>
    </source>
</evidence>
<evidence type="ECO:0000256" key="6">
    <source>
        <dbReference type="ARBA" id="ARBA00022989"/>
    </source>
</evidence>
<sequence length="386" mass="44829">MRINCTTVAVLASILVLALILCLDHSIVRSSRSVRQIVEPSHTKERTDIFFLKTHKCASSTVQNILMRFGYRRHLDFVLPLSGNYIGHPKKFNRLKIAPKMRSPSRTYNIFTHHTRYDHTETKAVMKDGAAFVTILREPVALFESLYQFYNLGKTTNLTIVQLANVFLNQSSATNNFTAANLTRSADQRLGLNQMSFDLGFDDKTDVDEFIRNVDFEFDLVMMTEHMEASLILLRHLMNWPLENVVFLSLNTRQSARKANLSQIQKNVLLRLNSIDTRLYDYFLDKFKKRIRDFGEDRMKSEVENLLNANSQLWSRCVDKANNKGYAGTLGYDLRNIVDYNCFYSAKQELSFTDEIRNDQIRRFSVMAKLDKLMSKRGDKIEREIK</sequence>
<accession>A0ABN7BBF5</accession>
<evidence type="ECO:0000256" key="10">
    <source>
        <dbReference type="SAM" id="SignalP"/>
    </source>
</evidence>
<evidence type="ECO:0000256" key="5">
    <source>
        <dbReference type="ARBA" id="ARBA00022968"/>
    </source>
</evidence>
<keyword evidence="7" id="KW-0333">Golgi apparatus</keyword>
<dbReference type="Pfam" id="PF06990">
    <property type="entry name" value="Gal-3-0_sulfotr"/>
    <property type="match status" value="1"/>
</dbReference>
<keyword evidence="10" id="KW-0732">Signal</keyword>
<dbReference type="Gene3D" id="3.40.50.300">
    <property type="entry name" value="P-loop containing nucleotide triphosphate hydrolases"/>
    <property type="match status" value="1"/>
</dbReference>
<keyword evidence="12" id="KW-1185">Reference proteome</keyword>
<dbReference type="InterPro" id="IPR009729">
    <property type="entry name" value="Gal-3-0_sulfotransfrase"/>
</dbReference>
<dbReference type="SUPFAM" id="SSF52540">
    <property type="entry name" value="P-loop containing nucleoside triphosphate hydrolases"/>
    <property type="match status" value="1"/>
</dbReference>